<name>A0A6M3LQP9_9ZZZZ</name>
<organism evidence="1">
    <name type="scientific">viral metagenome</name>
    <dbReference type="NCBI Taxonomy" id="1070528"/>
    <lineage>
        <taxon>unclassified sequences</taxon>
        <taxon>metagenomes</taxon>
        <taxon>organismal metagenomes</taxon>
    </lineage>
</organism>
<gene>
    <name evidence="1" type="ORF">MM415B06759_0005</name>
    <name evidence="2" type="ORF">TM448B04975_0003</name>
</gene>
<proteinExistence type="predicted"/>
<dbReference type="EMBL" id="MT145117">
    <property type="protein sequence ID" value="QJI03763.1"/>
    <property type="molecule type" value="Genomic_DNA"/>
</dbReference>
<evidence type="ECO:0000313" key="2">
    <source>
        <dbReference type="EMBL" id="QJI03763.1"/>
    </source>
</evidence>
<evidence type="ECO:0000313" key="1">
    <source>
        <dbReference type="EMBL" id="QJA97053.1"/>
    </source>
</evidence>
<protein>
    <submittedName>
        <fullName evidence="1">Uncharacterized protein</fullName>
    </submittedName>
</protein>
<sequence length="69" mass="8047">MTQRINGMVRERLINYDTHFDNDQVEAVMRVLEDSGYSDMYEALKSAITFRSYEAKIRARKALDKAEGK</sequence>
<dbReference type="EMBL" id="MT143458">
    <property type="protein sequence ID" value="QJA97053.1"/>
    <property type="molecule type" value="Genomic_DNA"/>
</dbReference>
<reference evidence="1" key="1">
    <citation type="submission" date="2020-03" db="EMBL/GenBank/DDBJ databases">
        <title>The deep terrestrial virosphere.</title>
        <authorList>
            <person name="Holmfeldt K."/>
            <person name="Nilsson E."/>
            <person name="Simone D."/>
            <person name="Lopez-Fernandez M."/>
            <person name="Wu X."/>
            <person name="de Brujin I."/>
            <person name="Lundin D."/>
            <person name="Andersson A."/>
            <person name="Bertilsson S."/>
            <person name="Dopson M."/>
        </authorList>
    </citation>
    <scope>NUCLEOTIDE SEQUENCE</scope>
    <source>
        <strain evidence="1">MM415B06759</strain>
        <strain evidence="2">TM448B04975</strain>
    </source>
</reference>
<accession>A0A6M3LQP9</accession>
<dbReference type="AlphaFoldDB" id="A0A6M3LQP9"/>